<proteinExistence type="predicted"/>
<dbReference type="NCBIfam" id="TIGR00573">
    <property type="entry name" value="dnaq"/>
    <property type="match status" value="1"/>
</dbReference>
<comment type="caution">
    <text evidence="2">The sequence shown here is derived from an EMBL/GenBank/DDBJ whole genome shotgun (WGS) entry which is preliminary data.</text>
</comment>
<dbReference type="InterPro" id="IPR036397">
    <property type="entry name" value="RNaseH_sf"/>
</dbReference>
<dbReference type="SUPFAM" id="SSF53098">
    <property type="entry name" value="Ribonuclease H-like"/>
    <property type="match status" value="1"/>
</dbReference>
<dbReference type="OrthoDB" id="9803913at2"/>
<dbReference type="SMART" id="SM00479">
    <property type="entry name" value="EXOIII"/>
    <property type="match status" value="1"/>
</dbReference>
<keyword evidence="2" id="KW-0378">Hydrolase</keyword>
<dbReference type="Pfam" id="PF00929">
    <property type="entry name" value="RNase_T"/>
    <property type="match status" value="1"/>
</dbReference>
<reference evidence="2 3" key="1">
    <citation type="submission" date="2019-05" db="EMBL/GenBank/DDBJ databases">
        <title>Draft Whole-Genome sequence of the green sulfur bacterium Chlorobaculum thiosulfatiphilum DSM 249.</title>
        <authorList>
            <person name="Meyer T.E."/>
            <person name="Kyndt J.A."/>
        </authorList>
    </citation>
    <scope>NUCLEOTIDE SEQUENCE [LARGE SCALE GENOMIC DNA]</scope>
    <source>
        <strain evidence="2 3">DSM 249</strain>
    </source>
</reference>
<dbReference type="Gene3D" id="3.30.420.10">
    <property type="entry name" value="Ribonuclease H-like superfamily/Ribonuclease H"/>
    <property type="match status" value="1"/>
</dbReference>
<keyword evidence="3" id="KW-1185">Reference proteome</keyword>
<feature type="domain" description="Exonuclease" evidence="1">
    <location>
        <begin position="44"/>
        <end position="220"/>
    </location>
</feature>
<dbReference type="CDD" id="cd06127">
    <property type="entry name" value="DEDDh"/>
    <property type="match status" value="1"/>
</dbReference>
<dbReference type="GO" id="GO:0008408">
    <property type="term" value="F:3'-5' exonuclease activity"/>
    <property type="evidence" value="ECO:0007669"/>
    <property type="project" value="TreeGrafter"/>
</dbReference>
<dbReference type="InterPro" id="IPR013520">
    <property type="entry name" value="Ribonucl_H"/>
</dbReference>
<evidence type="ECO:0000259" key="1">
    <source>
        <dbReference type="SMART" id="SM00479"/>
    </source>
</evidence>
<name>A0A5C4S3X9_CHLTI</name>
<dbReference type="PANTHER" id="PTHR30231">
    <property type="entry name" value="DNA POLYMERASE III SUBUNIT EPSILON"/>
    <property type="match status" value="1"/>
</dbReference>
<dbReference type="PANTHER" id="PTHR30231:SF41">
    <property type="entry name" value="DNA POLYMERASE III SUBUNIT EPSILON"/>
    <property type="match status" value="1"/>
</dbReference>
<dbReference type="Proteomes" id="UP000308271">
    <property type="component" value="Unassembled WGS sequence"/>
</dbReference>
<evidence type="ECO:0000313" key="2">
    <source>
        <dbReference type="EMBL" id="TNJ38190.1"/>
    </source>
</evidence>
<dbReference type="GO" id="GO:0003677">
    <property type="term" value="F:DNA binding"/>
    <property type="evidence" value="ECO:0007669"/>
    <property type="project" value="InterPro"/>
</dbReference>
<keyword evidence="2" id="KW-0269">Exonuclease</keyword>
<keyword evidence="2" id="KW-0540">Nuclease</keyword>
<gene>
    <name evidence="2" type="ORF">FGF66_10130</name>
</gene>
<sequence length="232" mass="26239">MIEFARRIQVSRRCRKGLLPESICRYARLFDHPLRRNTPLDEVRFVIFDTETSGFDLSTDRILSIGAVAMNGSKIDIADSFEALLRQEAIGGKDAVSVHGILKWDLTQGLEEDDAVRRFLDYLGNGVIVAHHADFDIGMAGRVLLRRYGIKLFNEALDTASFAKRLEKGPYYNLAHKSGEYRLDNLCERYGIRLYDRHTSSGDAYLTAQLFQRLLAVGRKAGIDTLGKLLLK</sequence>
<organism evidence="2 3">
    <name type="scientific">Chlorobaculum thiosulfatiphilum</name>
    <name type="common">Chlorobium limicola f.sp. thiosulfatophilum</name>
    <dbReference type="NCBI Taxonomy" id="115852"/>
    <lineage>
        <taxon>Bacteria</taxon>
        <taxon>Pseudomonadati</taxon>
        <taxon>Chlorobiota</taxon>
        <taxon>Chlorobiia</taxon>
        <taxon>Chlorobiales</taxon>
        <taxon>Chlorobiaceae</taxon>
        <taxon>Chlorobaculum</taxon>
    </lineage>
</organism>
<dbReference type="AlphaFoldDB" id="A0A5C4S3X9"/>
<dbReference type="GO" id="GO:0005829">
    <property type="term" value="C:cytosol"/>
    <property type="evidence" value="ECO:0007669"/>
    <property type="project" value="TreeGrafter"/>
</dbReference>
<dbReference type="GO" id="GO:0045004">
    <property type="term" value="P:DNA replication proofreading"/>
    <property type="evidence" value="ECO:0007669"/>
    <property type="project" value="TreeGrafter"/>
</dbReference>
<protein>
    <submittedName>
        <fullName evidence="2">3'-5' exonuclease</fullName>
    </submittedName>
</protein>
<accession>A0A5C4S3X9</accession>
<dbReference type="InterPro" id="IPR006054">
    <property type="entry name" value="DnaQ"/>
</dbReference>
<dbReference type="RefSeq" id="WP_139457527.1">
    <property type="nucleotide sequence ID" value="NZ_VDCH01000025.1"/>
</dbReference>
<dbReference type="GO" id="GO:0003887">
    <property type="term" value="F:DNA-directed DNA polymerase activity"/>
    <property type="evidence" value="ECO:0007669"/>
    <property type="project" value="InterPro"/>
</dbReference>
<evidence type="ECO:0000313" key="3">
    <source>
        <dbReference type="Proteomes" id="UP000308271"/>
    </source>
</evidence>
<dbReference type="EMBL" id="VDCH01000025">
    <property type="protein sequence ID" value="TNJ38190.1"/>
    <property type="molecule type" value="Genomic_DNA"/>
</dbReference>
<dbReference type="InterPro" id="IPR012337">
    <property type="entry name" value="RNaseH-like_sf"/>
</dbReference>